<reference evidence="1" key="1">
    <citation type="submission" date="2022-09" db="EMBL/GenBank/DDBJ databases">
        <title>Eubacterium sp. LFL-14 isolated from human feces.</title>
        <authorList>
            <person name="Liu F."/>
        </authorList>
    </citation>
    <scope>NUCLEOTIDE SEQUENCE</scope>
    <source>
        <strain evidence="1">LFL-14</strain>
    </source>
</reference>
<dbReference type="Gene3D" id="1.10.10.60">
    <property type="entry name" value="Homeodomain-like"/>
    <property type="match status" value="1"/>
</dbReference>
<evidence type="ECO:0000313" key="1">
    <source>
        <dbReference type="EMBL" id="MCT7397842.1"/>
    </source>
</evidence>
<dbReference type="RefSeq" id="WP_260978278.1">
    <property type="nucleotide sequence ID" value="NZ_JAODBU010000002.1"/>
</dbReference>
<proteinExistence type="predicted"/>
<dbReference type="Proteomes" id="UP001431199">
    <property type="component" value="Unassembled WGS sequence"/>
</dbReference>
<sequence length="156" mass="18148">MKKGDKVAKSDKYNATELDSFYMLSLSVLFGLTPNTAKQLYQLGRTSEKSHNFFEKLYEKKCKYDNFERDMNIVRDRVNGMRYRELSAKYNITISSIQMVLSKTEESFAEIRGLHKLHVYTSITSEMAELFECGMALHKRNNENESSLSEDNLETL</sequence>
<dbReference type="EMBL" id="JAODBU010000002">
    <property type="protein sequence ID" value="MCT7397842.1"/>
    <property type="molecule type" value="Genomic_DNA"/>
</dbReference>
<organism evidence="1 2">
    <name type="scientific">Eubacterium album</name>
    <dbReference type="NCBI Taxonomy" id="2978477"/>
    <lineage>
        <taxon>Bacteria</taxon>
        <taxon>Bacillati</taxon>
        <taxon>Bacillota</taxon>
        <taxon>Clostridia</taxon>
        <taxon>Eubacteriales</taxon>
        <taxon>Eubacteriaceae</taxon>
        <taxon>Eubacterium</taxon>
    </lineage>
</organism>
<accession>A0ABT2LX21</accession>
<evidence type="ECO:0000313" key="2">
    <source>
        <dbReference type="Proteomes" id="UP001431199"/>
    </source>
</evidence>
<gene>
    <name evidence="1" type="ORF">N5B56_01905</name>
</gene>
<protein>
    <submittedName>
        <fullName evidence="1">Uncharacterized protein</fullName>
    </submittedName>
</protein>
<name>A0ABT2LX21_9FIRM</name>
<keyword evidence="2" id="KW-1185">Reference proteome</keyword>
<comment type="caution">
    <text evidence="1">The sequence shown here is derived from an EMBL/GenBank/DDBJ whole genome shotgun (WGS) entry which is preliminary data.</text>
</comment>